<feature type="chain" id="PRO_5036137635" evidence="1">
    <location>
        <begin position="21"/>
        <end position="117"/>
    </location>
</feature>
<dbReference type="AlphaFoldDB" id="A0A5B0P3K2"/>
<protein>
    <submittedName>
        <fullName evidence="2">Uncharacterized protein</fullName>
    </submittedName>
</protein>
<proteinExistence type="predicted"/>
<dbReference type="EMBL" id="VDEP01000372">
    <property type="protein sequence ID" value="KAA1095422.1"/>
    <property type="molecule type" value="Genomic_DNA"/>
</dbReference>
<accession>A0A5B0P3K2</accession>
<reference evidence="4 5" key="1">
    <citation type="submission" date="2019-05" db="EMBL/GenBank/DDBJ databases">
        <title>Emergence of the Ug99 lineage of the wheat stem rust pathogen through somatic hybridization.</title>
        <authorList>
            <person name="Li F."/>
            <person name="Upadhyaya N.M."/>
            <person name="Sperschneider J."/>
            <person name="Matny O."/>
            <person name="Nguyen-Phuc H."/>
            <person name="Mago R."/>
            <person name="Raley C."/>
            <person name="Miller M.E."/>
            <person name="Silverstein K.A.T."/>
            <person name="Henningsen E."/>
            <person name="Hirsch C.D."/>
            <person name="Visser B."/>
            <person name="Pretorius Z.A."/>
            <person name="Steffenson B.J."/>
            <person name="Schwessinger B."/>
            <person name="Dodds P.N."/>
            <person name="Figueroa M."/>
        </authorList>
    </citation>
    <scope>NUCLEOTIDE SEQUENCE [LARGE SCALE GENOMIC DNA]</scope>
    <source>
        <strain evidence="3">21-0</strain>
        <strain evidence="2 5">Ug99</strain>
    </source>
</reference>
<evidence type="ECO:0000313" key="5">
    <source>
        <dbReference type="Proteomes" id="UP000325313"/>
    </source>
</evidence>
<dbReference type="Proteomes" id="UP000325313">
    <property type="component" value="Unassembled WGS sequence"/>
</dbReference>
<comment type="caution">
    <text evidence="2">The sequence shown here is derived from an EMBL/GenBank/DDBJ whole genome shotgun (WGS) entry which is preliminary data.</text>
</comment>
<name>A0A5B0P3K2_PUCGR</name>
<dbReference type="EMBL" id="VSWC01000054">
    <property type="protein sequence ID" value="KAA1099758.1"/>
    <property type="molecule type" value="Genomic_DNA"/>
</dbReference>
<evidence type="ECO:0000313" key="2">
    <source>
        <dbReference type="EMBL" id="KAA1095422.1"/>
    </source>
</evidence>
<sequence>MRFRTLFVALILSLTCVVSGTSILDVHESSLKCTQCHGTPLVHEAIRTCGLPLVCKVHQRNIPAQTCSRQLSVFVHRCPIGHSWRIENPHQSCSSTVHLTPCPGPVGCQQQKILSHL</sequence>
<organism evidence="2 5">
    <name type="scientific">Puccinia graminis f. sp. tritici</name>
    <dbReference type="NCBI Taxonomy" id="56615"/>
    <lineage>
        <taxon>Eukaryota</taxon>
        <taxon>Fungi</taxon>
        <taxon>Dikarya</taxon>
        <taxon>Basidiomycota</taxon>
        <taxon>Pucciniomycotina</taxon>
        <taxon>Pucciniomycetes</taxon>
        <taxon>Pucciniales</taxon>
        <taxon>Pucciniaceae</taxon>
        <taxon>Puccinia</taxon>
    </lineage>
</organism>
<evidence type="ECO:0000313" key="4">
    <source>
        <dbReference type="Proteomes" id="UP000324748"/>
    </source>
</evidence>
<keyword evidence="1" id="KW-0732">Signal</keyword>
<feature type="signal peptide" evidence="1">
    <location>
        <begin position="1"/>
        <end position="20"/>
    </location>
</feature>
<gene>
    <name evidence="3" type="ORF">PGT21_019576</name>
    <name evidence="2" type="ORF">PGTUg99_030497</name>
</gene>
<evidence type="ECO:0000256" key="1">
    <source>
        <dbReference type="SAM" id="SignalP"/>
    </source>
</evidence>
<keyword evidence="4" id="KW-1185">Reference proteome</keyword>
<evidence type="ECO:0000313" key="3">
    <source>
        <dbReference type="EMBL" id="KAA1099758.1"/>
    </source>
</evidence>
<dbReference type="Proteomes" id="UP000324748">
    <property type="component" value="Unassembled WGS sequence"/>
</dbReference>